<evidence type="ECO:0000313" key="2">
    <source>
        <dbReference type="EMBL" id="CAK9103790.1"/>
    </source>
</evidence>
<evidence type="ECO:0000313" key="3">
    <source>
        <dbReference type="Proteomes" id="UP001642484"/>
    </source>
</evidence>
<keyword evidence="1" id="KW-0175">Coiled coil</keyword>
<protein>
    <submittedName>
        <fullName evidence="2">Uncharacterized protein</fullName>
    </submittedName>
</protein>
<proteinExistence type="predicted"/>
<organism evidence="2 3">
    <name type="scientific">Durusdinium trenchii</name>
    <dbReference type="NCBI Taxonomy" id="1381693"/>
    <lineage>
        <taxon>Eukaryota</taxon>
        <taxon>Sar</taxon>
        <taxon>Alveolata</taxon>
        <taxon>Dinophyceae</taxon>
        <taxon>Suessiales</taxon>
        <taxon>Symbiodiniaceae</taxon>
        <taxon>Durusdinium</taxon>
    </lineage>
</organism>
<sequence length="389" mass="43661">MTDVRPIAETDLSLDEAEDKIKQMRQDRNWLSERAARKKGLVSIVVILPEGIGTEFAIVAGYNDEVDVKIAEHRVELSADSARMLSLKLASFGTSFLMQTAAWHMSNASERGRSCLLLAVLHLATLHLPADSLDRLRISPTFENWVTAFCREALEGQASDLFGESELEVRRDPHLKKRLPRRVIRLMREDPNFQTVLQADIFAQHEHDAGEPNYPECADIDQLFDRVLGELLEPYKAKRFGGELQLEEALFHSLSSTGKMLSLLTGPPASLRRSGRGATVTGTCGYHRSLQCLHSETFRYQYERCFVREYGLMAGRAYVESRCLNTSYHLVLCAIEGSILPWARIRASSKLVASSEPMYCPGLSLCRAKPSQSRSVKRPSLVASYLLLT</sequence>
<gene>
    <name evidence="2" type="ORF">CCMP2556_LOCUS48700</name>
</gene>
<evidence type="ECO:0000256" key="1">
    <source>
        <dbReference type="SAM" id="Coils"/>
    </source>
</evidence>
<comment type="caution">
    <text evidence="2">The sequence shown here is derived from an EMBL/GenBank/DDBJ whole genome shotgun (WGS) entry which is preliminary data.</text>
</comment>
<reference evidence="2 3" key="1">
    <citation type="submission" date="2024-02" db="EMBL/GenBank/DDBJ databases">
        <authorList>
            <person name="Chen Y."/>
            <person name="Shah S."/>
            <person name="Dougan E. K."/>
            <person name="Thang M."/>
            <person name="Chan C."/>
        </authorList>
    </citation>
    <scope>NUCLEOTIDE SEQUENCE [LARGE SCALE GENOMIC DNA]</scope>
</reference>
<name>A0ABP0RUF5_9DINO</name>
<feature type="coiled-coil region" evidence="1">
    <location>
        <begin position="7"/>
        <end position="34"/>
    </location>
</feature>
<keyword evidence="3" id="KW-1185">Reference proteome</keyword>
<accession>A0ABP0RUF5</accession>
<dbReference type="EMBL" id="CAXAMN010026539">
    <property type="protein sequence ID" value="CAK9103790.1"/>
    <property type="molecule type" value="Genomic_DNA"/>
</dbReference>
<dbReference type="Proteomes" id="UP001642484">
    <property type="component" value="Unassembled WGS sequence"/>
</dbReference>